<dbReference type="AlphaFoldDB" id="A0A2Z4ALA7"/>
<dbReference type="InterPro" id="IPR011527">
    <property type="entry name" value="ABC1_TM_dom"/>
</dbReference>
<evidence type="ECO:0000256" key="6">
    <source>
        <dbReference type="ARBA" id="ARBA00022989"/>
    </source>
</evidence>
<dbReference type="EC" id="3.6.3.-" evidence="11"/>
<accession>A0A2Z4ALA7</accession>
<protein>
    <submittedName>
        <fullName evidence="11">Multidrug export ATP-binding/permease protein</fullName>
        <ecNumber evidence="11">3.6.3.-</ecNumber>
    </submittedName>
</protein>
<feature type="transmembrane region" description="Helical" evidence="8">
    <location>
        <begin position="271"/>
        <end position="289"/>
    </location>
</feature>
<dbReference type="PROSITE" id="PS50929">
    <property type="entry name" value="ABC_TM1F"/>
    <property type="match status" value="1"/>
</dbReference>
<keyword evidence="4" id="KW-0547">Nucleotide-binding</keyword>
<sequence length="577" mass="64378">MSFFCKFYEILSGCRLLLCFSVFFGFLFACTNLIPPLLIRELIQSLTEEIEQESRIGTYGITFSLLGIYLIRGFSRYSYGRYSHIAAYTVLHLLMVRTYRHIQRLPHSFFAEERTGNLISRSVNDVESIEDFVAHGIPETVLSFLIPSLMMVVLFLLDTRLALITLLPIPVVGILVYRYVRQVRIIWHDVRSRLSNLVSQIADNLSGISVIKSFVQEKSAASGVEKYSKTFRDASIQANKISLIPAGIVEASGGIGIVLVVWFGGGSALKGHISVADLFVFIVYLGHIYQPFLHLASINDVLQKASASAHRIFKLLALKPDIDDAPNACIPSGEFQWTVKFRDVSFFYNKGIPVLDGINFDINEGQIVALVGHTGAGKSTVSNLLPRYYDPTKGKVLLGGHDIRTLPLNFVRSNISSVEQDVFLFHGSVYDNIIFGRPMANRLDVERAAKNANAHEFIRNLDDGYDTLIGERGIRLSGGEKQRISIARSLLKNAPILIFDEATSSVDSETESIIQEAISRLLKDKTTLIISHRLSTVRNADRLIVLENGRIVETGTHDQLLSQRGVYFGMIDAQNLI</sequence>
<evidence type="ECO:0000256" key="1">
    <source>
        <dbReference type="ARBA" id="ARBA00004651"/>
    </source>
</evidence>
<feature type="transmembrane region" description="Helical" evidence="8">
    <location>
        <begin position="15"/>
        <end position="35"/>
    </location>
</feature>
<feature type="domain" description="ABC transmembrane type-1" evidence="10">
    <location>
        <begin position="20"/>
        <end position="304"/>
    </location>
</feature>
<feature type="transmembrane region" description="Helical" evidence="8">
    <location>
        <begin position="56"/>
        <end position="75"/>
    </location>
</feature>
<dbReference type="GO" id="GO:0016887">
    <property type="term" value="F:ATP hydrolysis activity"/>
    <property type="evidence" value="ECO:0007669"/>
    <property type="project" value="InterPro"/>
</dbReference>
<dbReference type="InterPro" id="IPR027417">
    <property type="entry name" value="P-loop_NTPase"/>
</dbReference>
<dbReference type="GO" id="GO:0015421">
    <property type="term" value="F:ABC-type oligopeptide transporter activity"/>
    <property type="evidence" value="ECO:0007669"/>
    <property type="project" value="TreeGrafter"/>
</dbReference>
<dbReference type="GO" id="GO:0005524">
    <property type="term" value="F:ATP binding"/>
    <property type="evidence" value="ECO:0007669"/>
    <property type="project" value="UniProtKB-KW"/>
</dbReference>
<dbReference type="InterPro" id="IPR017871">
    <property type="entry name" value="ABC_transporter-like_CS"/>
</dbReference>
<dbReference type="SUPFAM" id="SSF90123">
    <property type="entry name" value="ABC transporter transmembrane region"/>
    <property type="match status" value="1"/>
</dbReference>
<dbReference type="InterPro" id="IPR036640">
    <property type="entry name" value="ABC1_TM_sf"/>
</dbReference>
<dbReference type="PANTHER" id="PTHR43394:SF1">
    <property type="entry name" value="ATP-BINDING CASSETTE SUB-FAMILY B MEMBER 10, MITOCHONDRIAL"/>
    <property type="match status" value="1"/>
</dbReference>
<gene>
    <name evidence="11" type="ORF">DF168_00853</name>
</gene>
<dbReference type="PROSITE" id="PS51257">
    <property type="entry name" value="PROKAR_LIPOPROTEIN"/>
    <property type="match status" value="1"/>
</dbReference>
<dbReference type="InterPro" id="IPR003439">
    <property type="entry name" value="ABC_transporter-like_ATP-bd"/>
</dbReference>
<dbReference type="FunFam" id="3.40.50.300:FF:000287">
    <property type="entry name" value="Multidrug ABC transporter ATP-binding protein"/>
    <property type="match status" value="1"/>
</dbReference>
<evidence type="ECO:0000259" key="9">
    <source>
        <dbReference type="PROSITE" id="PS50893"/>
    </source>
</evidence>
<evidence type="ECO:0000256" key="5">
    <source>
        <dbReference type="ARBA" id="ARBA00022840"/>
    </source>
</evidence>
<keyword evidence="7 8" id="KW-0472">Membrane</keyword>
<evidence type="ECO:0000256" key="4">
    <source>
        <dbReference type="ARBA" id="ARBA00022741"/>
    </source>
</evidence>
<proteinExistence type="predicted"/>
<feature type="transmembrane region" description="Helical" evidence="8">
    <location>
        <begin position="241"/>
        <end position="265"/>
    </location>
</feature>
<dbReference type="KEGG" id="mtar:DF168_00853"/>
<evidence type="ECO:0000259" key="10">
    <source>
        <dbReference type="PROSITE" id="PS50929"/>
    </source>
</evidence>
<keyword evidence="5 11" id="KW-0067">ATP-binding</keyword>
<feature type="transmembrane region" description="Helical" evidence="8">
    <location>
        <begin position="140"/>
        <end position="157"/>
    </location>
</feature>
<keyword evidence="3 8" id="KW-0812">Transmembrane</keyword>
<dbReference type="PANTHER" id="PTHR43394">
    <property type="entry name" value="ATP-DEPENDENT PERMEASE MDL1, MITOCHONDRIAL"/>
    <property type="match status" value="1"/>
</dbReference>
<dbReference type="Gene3D" id="1.20.1560.10">
    <property type="entry name" value="ABC transporter type 1, transmembrane domain"/>
    <property type="match status" value="1"/>
</dbReference>
<keyword evidence="2" id="KW-0813">Transport</keyword>
<evidence type="ECO:0000313" key="11">
    <source>
        <dbReference type="EMBL" id="AWT59660.1"/>
    </source>
</evidence>
<dbReference type="GO" id="GO:0005886">
    <property type="term" value="C:plasma membrane"/>
    <property type="evidence" value="ECO:0007669"/>
    <property type="project" value="UniProtKB-SubCell"/>
</dbReference>
<evidence type="ECO:0000256" key="3">
    <source>
        <dbReference type="ARBA" id="ARBA00022692"/>
    </source>
</evidence>
<dbReference type="InterPro" id="IPR039421">
    <property type="entry name" value="Type_1_exporter"/>
</dbReference>
<dbReference type="Pfam" id="PF00005">
    <property type="entry name" value="ABC_tran"/>
    <property type="match status" value="1"/>
</dbReference>
<dbReference type="PROSITE" id="PS00211">
    <property type="entry name" value="ABC_TRANSPORTER_1"/>
    <property type="match status" value="1"/>
</dbReference>
<evidence type="ECO:0000256" key="7">
    <source>
        <dbReference type="ARBA" id="ARBA00023136"/>
    </source>
</evidence>
<dbReference type="SMART" id="SM00382">
    <property type="entry name" value="AAA"/>
    <property type="match status" value="1"/>
</dbReference>
<organism evidence="11 12">
    <name type="scientific">Candidatus Moanibacter tarae</name>
    <dbReference type="NCBI Taxonomy" id="2200854"/>
    <lineage>
        <taxon>Bacteria</taxon>
        <taxon>Pseudomonadati</taxon>
        <taxon>Verrucomicrobiota</taxon>
        <taxon>Opitutia</taxon>
        <taxon>Puniceicoccales</taxon>
        <taxon>Puniceicoccales incertae sedis</taxon>
        <taxon>Candidatus Moanibacter</taxon>
    </lineage>
</organism>
<keyword evidence="11" id="KW-0378">Hydrolase</keyword>
<dbReference type="InterPro" id="IPR003593">
    <property type="entry name" value="AAA+_ATPase"/>
</dbReference>
<dbReference type="Gene3D" id="3.40.50.300">
    <property type="entry name" value="P-loop containing nucleotide triphosphate hydrolases"/>
    <property type="match status" value="1"/>
</dbReference>
<dbReference type="PROSITE" id="PS50893">
    <property type="entry name" value="ABC_TRANSPORTER_2"/>
    <property type="match status" value="1"/>
</dbReference>
<evidence type="ECO:0000256" key="2">
    <source>
        <dbReference type="ARBA" id="ARBA00022448"/>
    </source>
</evidence>
<feature type="transmembrane region" description="Helical" evidence="8">
    <location>
        <begin position="163"/>
        <end position="180"/>
    </location>
</feature>
<dbReference type="Proteomes" id="UP000247465">
    <property type="component" value="Chromosome"/>
</dbReference>
<evidence type="ECO:0000313" key="12">
    <source>
        <dbReference type="Proteomes" id="UP000247465"/>
    </source>
</evidence>
<dbReference type="EMBL" id="CP029803">
    <property type="protein sequence ID" value="AWT59660.1"/>
    <property type="molecule type" value="Genomic_DNA"/>
</dbReference>
<keyword evidence="6 8" id="KW-1133">Transmembrane helix</keyword>
<dbReference type="SUPFAM" id="SSF52540">
    <property type="entry name" value="P-loop containing nucleoside triphosphate hydrolases"/>
    <property type="match status" value="1"/>
</dbReference>
<reference evidence="11 12" key="1">
    <citation type="submission" date="2018-06" db="EMBL/GenBank/DDBJ databases">
        <title>Draft Genome Sequence of a Novel Marine Bacterium Related to the Verrucomicrobia.</title>
        <authorList>
            <person name="Vosseberg J."/>
            <person name="Martijn J."/>
            <person name="Ettema T.J.G."/>
        </authorList>
    </citation>
    <scope>NUCLEOTIDE SEQUENCE [LARGE SCALE GENOMIC DNA]</scope>
    <source>
        <strain evidence="11">TARA_B100001123</strain>
    </source>
</reference>
<name>A0A2Z4ALA7_9BACT</name>
<comment type="subcellular location">
    <subcellularLocation>
        <location evidence="1">Cell membrane</location>
        <topology evidence="1">Multi-pass membrane protein</topology>
    </subcellularLocation>
</comment>
<dbReference type="Pfam" id="PF00664">
    <property type="entry name" value="ABC_membrane"/>
    <property type="match status" value="1"/>
</dbReference>
<feature type="domain" description="ABC transporter" evidence="9">
    <location>
        <begin position="339"/>
        <end position="573"/>
    </location>
</feature>
<evidence type="ECO:0000256" key="8">
    <source>
        <dbReference type="SAM" id="Phobius"/>
    </source>
</evidence>